<feature type="chain" id="PRO_5005807654" evidence="1">
    <location>
        <begin position="26"/>
        <end position="145"/>
    </location>
</feature>
<sequence>MKFQKLAIVFLSSLLLMCAGLAASAQTVHEPSRGTAERKDILDAMRPMMEARVGPPVEFVVNWMRSGHGWAFVQVSPQRPGGGVIDLSRTTFASQAEYMDGLVTFALLRYQFNRWNLVDFVVGPTDVFWQGDPLYAQVPRGLTPY</sequence>
<protein>
    <submittedName>
        <fullName evidence="2">Uncharacterized protein</fullName>
    </submittedName>
</protein>
<dbReference type="RefSeq" id="WP_055655139.1">
    <property type="nucleotide sequence ID" value="NZ_CXST01000001.1"/>
</dbReference>
<organism evidence="2 3">
    <name type="scientific">Roseibium aggregatum</name>
    <dbReference type="NCBI Taxonomy" id="187304"/>
    <lineage>
        <taxon>Bacteria</taxon>
        <taxon>Pseudomonadati</taxon>
        <taxon>Pseudomonadota</taxon>
        <taxon>Alphaproteobacteria</taxon>
        <taxon>Hyphomicrobiales</taxon>
        <taxon>Stappiaceae</taxon>
        <taxon>Roseibium</taxon>
    </lineage>
</organism>
<evidence type="ECO:0000313" key="3">
    <source>
        <dbReference type="Proteomes" id="UP000048926"/>
    </source>
</evidence>
<evidence type="ECO:0000256" key="1">
    <source>
        <dbReference type="SAM" id="SignalP"/>
    </source>
</evidence>
<proteinExistence type="predicted"/>
<reference evidence="3" key="1">
    <citation type="submission" date="2015-07" db="EMBL/GenBank/DDBJ databases">
        <authorList>
            <person name="Rodrigo-Torres Lidia"/>
            <person name="Arahal R.David."/>
        </authorList>
    </citation>
    <scope>NUCLEOTIDE SEQUENCE [LARGE SCALE GENOMIC DNA]</scope>
    <source>
        <strain evidence="3">CECT 4801</strain>
    </source>
</reference>
<name>A0A0M6Y1A9_9HYPH</name>
<keyword evidence="3" id="KW-1185">Reference proteome</keyword>
<dbReference type="EMBL" id="CXST01000001">
    <property type="protein sequence ID" value="CTQ43046.1"/>
    <property type="molecule type" value="Genomic_DNA"/>
</dbReference>
<gene>
    <name evidence="2" type="ORF">LAL4801_01483</name>
</gene>
<keyword evidence="1" id="KW-0732">Signal</keyword>
<dbReference type="AlphaFoldDB" id="A0A0M6Y1A9"/>
<evidence type="ECO:0000313" key="2">
    <source>
        <dbReference type="EMBL" id="CTQ43046.1"/>
    </source>
</evidence>
<accession>A0A0M6Y1A9</accession>
<dbReference type="STRING" id="187304.B0E33_22775"/>
<dbReference type="OrthoDB" id="5540942at2"/>
<feature type="signal peptide" evidence="1">
    <location>
        <begin position="1"/>
        <end position="25"/>
    </location>
</feature>
<dbReference type="Proteomes" id="UP000048926">
    <property type="component" value="Unassembled WGS sequence"/>
</dbReference>